<dbReference type="Proteomes" id="UP000322873">
    <property type="component" value="Unassembled WGS sequence"/>
</dbReference>
<organism evidence="2 3">
    <name type="scientific">Monilinia fructicola</name>
    <name type="common">Brown rot fungus</name>
    <name type="synonym">Ciboria fructicola</name>
    <dbReference type="NCBI Taxonomy" id="38448"/>
    <lineage>
        <taxon>Eukaryota</taxon>
        <taxon>Fungi</taxon>
        <taxon>Dikarya</taxon>
        <taxon>Ascomycota</taxon>
        <taxon>Pezizomycotina</taxon>
        <taxon>Leotiomycetes</taxon>
        <taxon>Helotiales</taxon>
        <taxon>Sclerotiniaceae</taxon>
        <taxon>Monilinia</taxon>
    </lineage>
</organism>
<feature type="compositionally biased region" description="Low complexity" evidence="1">
    <location>
        <begin position="38"/>
        <end position="51"/>
    </location>
</feature>
<feature type="compositionally biased region" description="Polar residues" evidence="1">
    <location>
        <begin position="18"/>
        <end position="32"/>
    </location>
</feature>
<name>A0A5M9K6B3_MONFR</name>
<feature type="compositionally biased region" description="Polar residues" evidence="1">
    <location>
        <begin position="59"/>
        <end position="78"/>
    </location>
</feature>
<proteinExistence type="predicted"/>
<sequence>MVKNKENDVTPARPPSLKKQNSSVGSSKNQASILGFFSKKPAATPTPKPSADLPAGVLQPNSSANSTKSTPKPNSTVKKPQFKTPIQKRAAPVPSSDNIEPDSSQENENGGIPTEVDGTTSSPPAPAKSIAEQIVDINGLVLASSPSRKVHSFLLHFLVSLS</sequence>
<evidence type="ECO:0000313" key="3">
    <source>
        <dbReference type="Proteomes" id="UP000322873"/>
    </source>
</evidence>
<feature type="region of interest" description="Disordered" evidence="1">
    <location>
        <begin position="1"/>
        <end position="127"/>
    </location>
</feature>
<comment type="caution">
    <text evidence="2">The sequence shown here is derived from an EMBL/GenBank/DDBJ whole genome shotgun (WGS) entry which is preliminary data.</text>
</comment>
<keyword evidence="3" id="KW-1185">Reference proteome</keyword>
<dbReference type="VEuPathDB" id="FungiDB:MFRU_009g00660"/>
<accession>A0A5M9K6B3</accession>
<reference evidence="2 3" key="1">
    <citation type="submission" date="2019-06" db="EMBL/GenBank/DDBJ databases">
        <title>Genome Sequence of the Brown Rot Fungal Pathogen Monilinia fructicola.</title>
        <authorList>
            <person name="De Miccolis Angelini R.M."/>
            <person name="Landi L."/>
            <person name="Abate D."/>
            <person name="Pollastro S."/>
            <person name="Romanazzi G."/>
            <person name="Faretra F."/>
        </authorList>
    </citation>
    <scope>NUCLEOTIDE SEQUENCE [LARGE SCALE GENOMIC DNA]</scope>
    <source>
        <strain evidence="2 3">Mfrc123</strain>
    </source>
</reference>
<gene>
    <name evidence="2" type="ORF">EYC84_006275</name>
</gene>
<protein>
    <submittedName>
        <fullName evidence="2">Uncharacterized protein</fullName>
    </submittedName>
</protein>
<dbReference type="EMBL" id="VICG01000001">
    <property type="protein sequence ID" value="KAA8576113.1"/>
    <property type="molecule type" value="Genomic_DNA"/>
</dbReference>
<dbReference type="AlphaFoldDB" id="A0A5M9K6B3"/>
<evidence type="ECO:0000313" key="2">
    <source>
        <dbReference type="EMBL" id="KAA8576113.1"/>
    </source>
</evidence>
<evidence type="ECO:0000256" key="1">
    <source>
        <dbReference type="SAM" id="MobiDB-lite"/>
    </source>
</evidence>